<dbReference type="EC" id="3.2.2.27" evidence="3"/>
<proteinExistence type="inferred from homology"/>
<dbReference type="GO" id="GO:0004844">
    <property type="term" value="F:uracil DNA N-glycosylase activity"/>
    <property type="evidence" value="ECO:0007669"/>
    <property type="project" value="UniProtKB-EC"/>
</dbReference>
<comment type="catalytic activity">
    <reaction evidence="1">
        <text>Hydrolyzes single-stranded DNA or mismatched double-stranded DNA and polynucleotides, releasing free uracil.</text>
        <dbReference type="EC" id="3.2.2.27"/>
    </reaction>
</comment>
<dbReference type="PANTHER" id="PTHR33693:SF1">
    <property type="entry name" value="TYPE-4 URACIL-DNA GLYCOSYLASE"/>
    <property type="match status" value="1"/>
</dbReference>
<dbReference type="InterPro" id="IPR051536">
    <property type="entry name" value="UDG_Type-4/5"/>
</dbReference>
<keyword evidence="9" id="KW-0408">Iron</keyword>
<evidence type="ECO:0000259" key="12">
    <source>
        <dbReference type="SMART" id="SM00986"/>
    </source>
</evidence>
<dbReference type="SMART" id="SM00986">
    <property type="entry name" value="UDG"/>
    <property type="match status" value="1"/>
</dbReference>
<dbReference type="GO" id="GO:0051539">
    <property type="term" value="F:4 iron, 4 sulfur cluster binding"/>
    <property type="evidence" value="ECO:0007669"/>
    <property type="project" value="UniProtKB-KW"/>
</dbReference>
<evidence type="ECO:0000313" key="14">
    <source>
        <dbReference type="Proteomes" id="UP000035963"/>
    </source>
</evidence>
<keyword evidence="7" id="KW-0227">DNA damage</keyword>
<keyword evidence="14" id="KW-1185">Reference proteome</keyword>
<evidence type="ECO:0000256" key="7">
    <source>
        <dbReference type="ARBA" id="ARBA00022763"/>
    </source>
</evidence>
<name>A0A0J1CMW5_9BURK</name>
<keyword evidence="10" id="KW-0411">Iron-sulfur</keyword>
<keyword evidence="5" id="KW-0004">4Fe-4S</keyword>
<dbReference type="Gene3D" id="3.40.470.10">
    <property type="entry name" value="Uracil-DNA glycosylase-like domain"/>
    <property type="match status" value="1"/>
</dbReference>
<evidence type="ECO:0000313" key="13">
    <source>
        <dbReference type="EMBL" id="KLU21746.1"/>
    </source>
</evidence>
<comment type="similarity">
    <text evidence="2">Belongs to the uracil-DNA glycosylase (UDG) superfamily. Type 4 (UDGa) family.</text>
</comment>
<keyword evidence="11" id="KW-0234">DNA repair</keyword>
<feature type="domain" description="Uracil-DNA glycosylase-like" evidence="12">
    <location>
        <begin position="172"/>
        <end position="319"/>
    </location>
</feature>
<dbReference type="InterPro" id="IPR005122">
    <property type="entry name" value="Uracil-DNA_glycosylase-like"/>
</dbReference>
<dbReference type="SMART" id="SM00987">
    <property type="entry name" value="UreE_C"/>
    <property type="match status" value="1"/>
</dbReference>
<dbReference type="AlphaFoldDB" id="A0A0J1CMW5"/>
<reference evidence="13 14" key="1">
    <citation type="journal article" date="2015" name="Genome Announc.">
        <title>Draft Genome Sequence of Burkholderia sp. Strain PML1(12), an Ectomycorrhizosphere-Inhabiting Bacterium with Effective Mineral-Weathering Ability.</title>
        <authorList>
            <person name="Uroz S."/>
            <person name="Oger P."/>
        </authorList>
    </citation>
    <scope>NUCLEOTIDE SEQUENCE [LARGE SCALE GENOMIC DNA]</scope>
    <source>
        <strain evidence="14">PML1(12)</strain>
    </source>
</reference>
<sequence length="335" mass="35943">MALHKSMLEEFGLGTVWVRRGTASAEATAAAVPEQSTAAGLPPAAAHVAERGPETSAVASTTDPVDTLTALDAALSAAQISQGNVRQASSRTSPADVDTSRIKADQFVPSAEPPIFDDLPWLDDVPPQAPVAPETIDNTAADIASLDWDTLAARVSVCERCRLCERRTNSVFGVGDRDADWMLIGEAPGENEDKQGEPFVGQAGKLLDSMLHAVALSREDNVFIANVIKCRPPGNRNPELDEVARCEPYLKRQVELVKPKLIVALGRFAAQSLLKTEASIASLRGRVHDYQGVPVIVTYHPAYLLRSLPDKAKAWADLCLAQATYRKSLKAADSQ</sequence>
<dbReference type="GO" id="GO:0046872">
    <property type="term" value="F:metal ion binding"/>
    <property type="evidence" value="ECO:0007669"/>
    <property type="project" value="UniProtKB-KW"/>
</dbReference>
<dbReference type="InterPro" id="IPR036895">
    <property type="entry name" value="Uracil-DNA_glycosylase-like_sf"/>
</dbReference>
<evidence type="ECO:0000256" key="11">
    <source>
        <dbReference type="ARBA" id="ARBA00023204"/>
    </source>
</evidence>
<evidence type="ECO:0000256" key="10">
    <source>
        <dbReference type="ARBA" id="ARBA00023014"/>
    </source>
</evidence>
<evidence type="ECO:0000256" key="6">
    <source>
        <dbReference type="ARBA" id="ARBA00022723"/>
    </source>
</evidence>
<evidence type="ECO:0000256" key="8">
    <source>
        <dbReference type="ARBA" id="ARBA00022801"/>
    </source>
</evidence>
<evidence type="ECO:0000256" key="3">
    <source>
        <dbReference type="ARBA" id="ARBA00012030"/>
    </source>
</evidence>
<keyword evidence="8" id="KW-0378">Hydrolase</keyword>
<dbReference type="RefSeq" id="WP_047896657.1">
    <property type="nucleotide sequence ID" value="NZ_AEJF01000205.1"/>
</dbReference>
<dbReference type="PANTHER" id="PTHR33693">
    <property type="entry name" value="TYPE-5 URACIL-DNA GLYCOSYLASE"/>
    <property type="match status" value="1"/>
</dbReference>
<keyword evidence="6" id="KW-0479">Metal-binding</keyword>
<dbReference type="OrthoDB" id="5290748at2"/>
<dbReference type="PATRIC" id="fig|908627.4.peg.7664"/>
<gene>
    <name evidence="13" type="ORF">EOS_34245</name>
</gene>
<dbReference type="CDD" id="cd10030">
    <property type="entry name" value="UDG-F4_TTUDGA_SPO1dp_like"/>
    <property type="match status" value="1"/>
</dbReference>
<dbReference type="GO" id="GO:0006281">
    <property type="term" value="P:DNA repair"/>
    <property type="evidence" value="ECO:0007669"/>
    <property type="project" value="UniProtKB-KW"/>
</dbReference>
<dbReference type="InterPro" id="IPR005273">
    <property type="entry name" value="Ura-DNA_glyco_family4"/>
</dbReference>
<dbReference type="NCBIfam" id="TIGR00758">
    <property type="entry name" value="UDG_fam4"/>
    <property type="match status" value="1"/>
</dbReference>
<evidence type="ECO:0000256" key="1">
    <source>
        <dbReference type="ARBA" id="ARBA00001400"/>
    </source>
</evidence>
<dbReference type="Pfam" id="PF03167">
    <property type="entry name" value="UDG"/>
    <property type="match status" value="1"/>
</dbReference>
<dbReference type="Proteomes" id="UP000035963">
    <property type="component" value="Unassembled WGS sequence"/>
</dbReference>
<organism evidence="13 14">
    <name type="scientific">Caballeronia mineralivorans PML1(12)</name>
    <dbReference type="NCBI Taxonomy" id="908627"/>
    <lineage>
        <taxon>Bacteria</taxon>
        <taxon>Pseudomonadati</taxon>
        <taxon>Pseudomonadota</taxon>
        <taxon>Betaproteobacteria</taxon>
        <taxon>Burkholderiales</taxon>
        <taxon>Burkholderiaceae</taxon>
        <taxon>Caballeronia</taxon>
    </lineage>
</organism>
<accession>A0A0J1CMW5</accession>
<evidence type="ECO:0000256" key="5">
    <source>
        <dbReference type="ARBA" id="ARBA00022485"/>
    </source>
</evidence>
<evidence type="ECO:0000256" key="4">
    <source>
        <dbReference type="ARBA" id="ARBA00019403"/>
    </source>
</evidence>
<protein>
    <recommendedName>
        <fullName evidence="4">Type-4 uracil-DNA glycosylase</fullName>
        <ecNumber evidence="3">3.2.2.27</ecNumber>
    </recommendedName>
</protein>
<dbReference type="EMBL" id="AEJF01000205">
    <property type="protein sequence ID" value="KLU21746.1"/>
    <property type="molecule type" value="Genomic_DNA"/>
</dbReference>
<evidence type="ECO:0000256" key="9">
    <source>
        <dbReference type="ARBA" id="ARBA00023004"/>
    </source>
</evidence>
<dbReference type="SUPFAM" id="SSF52141">
    <property type="entry name" value="Uracil-DNA glycosylase-like"/>
    <property type="match status" value="1"/>
</dbReference>
<comment type="caution">
    <text evidence="13">The sequence shown here is derived from an EMBL/GenBank/DDBJ whole genome shotgun (WGS) entry which is preliminary data.</text>
</comment>
<evidence type="ECO:0000256" key="2">
    <source>
        <dbReference type="ARBA" id="ARBA00006521"/>
    </source>
</evidence>